<feature type="compositionally biased region" description="Basic residues" evidence="8">
    <location>
        <begin position="35"/>
        <end position="49"/>
    </location>
</feature>
<dbReference type="EMBL" id="JAHMUF010000012">
    <property type="protein sequence ID" value="KAG7193465.1"/>
    <property type="molecule type" value="Genomic_DNA"/>
</dbReference>
<organism evidence="10 11">
    <name type="scientific">Scheffersomyces spartinae</name>
    <dbReference type="NCBI Taxonomy" id="45513"/>
    <lineage>
        <taxon>Eukaryota</taxon>
        <taxon>Fungi</taxon>
        <taxon>Dikarya</taxon>
        <taxon>Ascomycota</taxon>
        <taxon>Saccharomycotina</taxon>
        <taxon>Pichiomycetes</taxon>
        <taxon>Debaryomycetaceae</taxon>
        <taxon>Scheffersomyces</taxon>
    </lineage>
</organism>
<dbReference type="Gene3D" id="3.10.580.10">
    <property type="entry name" value="CBS-domain"/>
    <property type="match status" value="2"/>
</dbReference>
<dbReference type="InterPro" id="IPR046342">
    <property type="entry name" value="CBS_dom_sf"/>
</dbReference>
<feature type="region of interest" description="Disordered" evidence="8">
    <location>
        <begin position="550"/>
        <end position="586"/>
    </location>
</feature>
<evidence type="ECO:0000313" key="11">
    <source>
        <dbReference type="Proteomes" id="UP000790833"/>
    </source>
</evidence>
<feature type="region of interest" description="Disordered" evidence="8">
    <location>
        <begin position="486"/>
        <end position="527"/>
    </location>
</feature>
<dbReference type="InterPro" id="IPR050511">
    <property type="entry name" value="AMPK_gamma/SDS23_families"/>
</dbReference>
<evidence type="ECO:0000256" key="3">
    <source>
        <dbReference type="ARBA" id="ARBA00022490"/>
    </source>
</evidence>
<comment type="function">
    <text evidence="6">Involved in DNA replication and cell separation.</text>
</comment>
<dbReference type="GO" id="GO:0005737">
    <property type="term" value="C:cytoplasm"/>
    <property type="evidence" value="ECO:0007669"/>
    <property type="project" value="UniProtKB-SubCell"/>
</dbReference>
<keyword evidence="4" id="KW-0677">Repeat</keyword>
<evidence type="ECO:0000256" key="4">
    <source>
        <dbReference type="ARBA" id="ARBA00022737"/>
    </source>
</evidence>
<evidence type="ECO:0000313" key="10">
    <source>
        <dbReference type="EMBL" id="KAG7193465.1"/>
    </source>
</evidence>
<dbReference type="RefSeq" id="XP_043049013.1">
    <property type="nucleotide sequence ID" value="XM_043191706.1"/>
</dbReference>
<dbReference type="InterPro" id="IPR016711">
    <property type="entry name" value="Ssd23"/>
</dbReference>
<evidence type="ECO:0000256" key="1">
    <source>
        <dbReference type="ARBA" id="ARBA00004496"/>
    </source>
</evidence>
<dbReference type="PIRSF" id="PIRSF018148">
    <property type="entry name" value="UCP018148_CBS_YBR214w"/>
    <property type="match status" value="1"/>
</dbReference>
<feature type="compositionally biased region" description="Basic and acidic residues" evidence="8">
    <location>
        <begin position="576"/>
        <end position="586"/>
    </location>
</feature>
<comment type="similarity">
    <text evidence="2 6">Belongs to the SDS23 family.</text>
</comment>
<dbReference type="SUPFAM" id="SSF54631">
    <property type="entry name" value="CBS-domain pair"/>
    <property type="match status" value="2"/>
</dbReference>
<reference evidence="10" key="1">
    <citation type="submission" date="2021-03" db="EMBL/GenBank/DDBJ databases">
        <authorList>
            <person name="Palmer J.M."/>
        </authorList>
    </citation>
    <scope>NUCLEOTIDE SEQUENCE</scope>
    <source>
        <strain evidence="10">ARV_011</strain>
    </source>
</reference>
<feature type="compositionally biased region" description="Polar residues" evidence="8">
    <location>
        <begin position="18"/>
        <end position="30"/>
    </location>
</feature>
<keyword evidence="5 7" id="KW-0129">CBS domain</keyword>
<evidence type="ECO:0000256" key="6">
    <source>
        <dbReference type="PIRNR" id="PIRNR018148"/>
    </source>
</evidence>
<dbReference type="InterPro" id="IPR000644">
    <property type="entry name" value="CBS_dom"/>
</dbReference>
<keyword evidence="11" id="KW-1185">Reference proteome</keyword>
<comment type="caution">
    <text evidence="10">The sequence shown here is derived from an EMBL/GenBank/DDBJ whole genome shotgun (WGS) entry which is preliminary data.</text>
</comment>
<gene>
    <name evidence="10" type="primary">SDS23</name>
    <name evidence="10" type="ORF">KQ657_000884</name>
</gene>
<dbReference type="OrthoDB" id="449052at2759"/>
<dbReference type="Pfam" id="PF00571">
    <property type="entry name" value="CBS"/>
    <property type="match status" value="1"/>
</dbReference>
<evidence type="ECO:0000259" key="9">
    <source>
        <dbReference type="PROSITE" id="PS51371"/>
    </source>
</evidence>
<feature type="region of interest" description="Disordered" evidence="8">
    <location>
        <begin position="1"/>
        <end position="91"/>
    </location>
</feature>
<comment type="subcellular location">
    <subcellularLocation>
        <location evidence="1 6">Cytoplasm</location>
    </subcellularLocation>
</comment>
<dbReference type="AlphaFoldDB" id="A0A9P7V8P0"/>
<sequence length="586" mass="64393">MSSNNTSENGNHRLGIPTTPNNQPTSPLTKPTSAHSHHQHSHQHSHSHHPPPTSLHLPQSSVFPGSIPSNPNTNASNSQSSSRKPSVVELLSSPPPLPANYSFADDQLLSSFSLSRNASVSSRVSASNTSASGIVQGIDWTEIPLSELTSLNKLILINNSYSIQDAFKTLDSNSLTSVPVLINPTSPQDLTNCLTFDYSDLNTYLLLIMNKITLAQLATNELYSDKDPREKQEIIANLIAKAKRGEPVPVDFIVKLHPKNPFLKFLELDTLFKIVEAMGNGQHRIAIHNPRKPEEITGILSQRRLIKYMWENARRFPGLQLIFNLTLQELKIGLTTPITIYDDQLLIDALYKMFEYRVSSLAVIDKLKMLVGNISIVDVKNVTSSQKSHLLFKSVLNFISYNLSQKGIEKGQDQFPIFHVNPNTSLARVIAKLVATQSHRLWIVELTARNSISTMPCLSAPDTPILTPTSASAQLAAATVESLLQHQQQQLQAQNSAPTLSSPHASPQTQQPPSTPNTNTTSLNEVGSISSNGRLVGVVSLTDILGVFANSKGTKTDPQFARNQRRRSSTSTTRSSIERSSIEILR</sequence>
<dbReference type="PANTHER" id="PTHR13780">
    <property type="entry name" value="AMP-ACTIVATED PROTEIN KINASE, GAMMA REGULATORY SUBUNIT"/>
    <property type="match status" value="1"/>
</dbReference>
<name>A0A9P7V8P0_9ASCO</name>
<dbReference type="GeneID" id="66114258"/>
<evidence type="ECO:0000256" key="8">
    <source>
        <dbReference type="SAM" id="MobiDB-lite"/>
    </source>
</evidence>
<dbReference type="GO" id="GO:0004865">
    <property type="term" value="F:protein serine/threonine phosphatase inhibitor activity"/>
    <property type="evidence" value="ECO:0007669"/>
    <property type="project" value="TreeGrafter"/>
</dbReference>
<protein>
    <submittedName>
        <fullName evidence="10">Cell separation during budding</fullName>
    </submittedName>
</protein>
<dbReference type="SMART" id="SM00116">
    <property type="entry name" value="CBS"/>
    <property type="match status" value="3"/>
</dbReference>
<dbReference type="PROSITE" id="PS51371">
    <property type="entry name" value="CBS"/>
    <property type="match status" value="1"/>
</dbReference>
<dbReference type="PANTHER" id="PTHR13780:SF36">
    <property type="entry name" value="CBS DOMAIN-CONTAINING PROTEIN"/>
    <property type="match status" value="1"/>
</dbReference>
<feature type="compositionally biased region" description="Low complexity" evidence="8">
    <location>
        <begin position="501"/>
        <end position="524"/>
    </location>
</feature>
<accession>A0A9P7V8P0</accession>
<evidence type="ECO:0000256" key="2">
    <source>
        <dbReference type="ARBA" id="ARBA00006624"/>
    </source>
</evidence>
<dbReference type="GO" id="GO:0030071">
    <property type="term" value="P:regulation of mitotic metaphase/anaphase transition"/>
    <property type="evidence" value="ECO:0007669"/>
    <property type="project" value="InterPro"/>
</dbReference>
<keyword evidence="3 6" id="KW-0963">Cytoplasm</keyword>
<dbReference type="CDD" id="cd02205">
    <property type="entry name" value="CBS_pair_SF"/>
    <property type="match status" value="2"/>
</dbReference>
<evidence type="ECO:0000256" key="5">
    <source>
        <dbReference type="ARBA" id="ARBA00023122"/>
    </source>
</evidence>
<feature type="compositionally biased region" description="Polar residues" evidence="8">
    <location>
        <begin position="67"/>
        <end position="84"/>
    </location>
</feature>
<proteinExistence type="inferred from homology"/>
<dbReference type="Proteomes" id="UP000790833">
    <property type="component" value="Unassembled WGS sequence"/>
</dbReference>
<dbReference type="GO" id="GO:0042149">
    <property type="term" value="P:cellular response to glucose starvation"/>
    <property type="evidence" value="ECO:0007669"/>
    <property type="project" value="UniProtKB-UniRule"/>
</dbReference>
<evidence type="ECO:0000256" key="7">
    <source>
        <dbReference type="PROSITE-ProRule" id="PRU00703"/>
    </source>
</evidence>
<feature type="domain" description="CBS" evidence="9">
    <location>
        <begin position="333"/>
        <end position="391"/>
    </location>
</feature>